<evidence type="ECO:0000313" key="2">
    <source>
        <dbReference type="Proteomes" id="UP000324222"/>
    </source>
</evidence>
<dbReference type="EMBL" id="VSRR010002063">
    <property type="protein sequence ID" value="MPC29387.1"/>
    <property type="molecule type" value="Genomic_DNA"/>
</dbReference>
<keyword evidence="2" id="KW-1185">Reference proteome</keyword>
<gene>
    <name evidence="1" type="ORF">E2C01_022616</name>
</gene>
<dbReference type="Proteomes" id="UP000324222">
    <property type="component" value="Unassembled WGS sequence"/>
</dbReference>
<protein>
    <submittedName>
        <fullName evidence="1">Uncharacterized protein</fullName>
    </submittedName>
</protein>
<organism evidence="1 2">
    <name type="scientific">Portunus trituberculatus</name>
    <name type="common">Swimming crab</name>
    <name type="synonym">Neptunus trituberculatus</name>
    <dbReference type="NCBI Taxonomy" id="210409"/>
    <lineage>
        <taxon>Eukaryota</taxon>
        <taxon>Metazoa</taxon>
        <taxon>Ecdysozoa</taxon>
        <taxon>Arthropoda</taxon>
        <taxon>Crustacea</taxon>
        <taxon>Multicrustacea</taxon>
        <taxon>Malacostraca</taxon>
        <taxon>Eumalacostraca</taxon>
        <taxon>Eucarida</taxon>
        <taxon>Decapoda</taxon>
        <taxon>Pleocyemata</taxon>
        <taxon>Brachyura</taxon>
        <taxon>Eubrachyura</taxon>
        <taxon>Portunoidea</taxon>
        <taxon>Portunidae</taxon>
        <taxon>Portuninae</taxon>
        <taxon>Portunus</taxon>
    </lineage>
</organism>
<name>A0A5B7E7S3_PORTR</name>
<evidence type="ECO:0000313" key="1">
    <source>
        <dbReference type="EMBL" id="MPC29387.1"/>
    </source>
</evidence>
<sequence length="66" mass="7478">MSHPYGLSDERTQKLLAEETVDLTTCSSSRCAKVMKRMNSSLPDDTDTIETSTLLNFSRSRFIFSK</sequence>
<reference evidence="1 2" key="1">
    <citation type="submission" date="2019-05" db="EMBL/GenBank/DDBJ databases">
        <title>Another draft genome of Portunus trituberculatus and its Hox gene families provides insights of decapod evolution.</title>
        <authorList>
            <person name="Jeong J.-H."/>
            <person name="Song I."/>
            <person name="Kim S."/>
            <person name="Choi T."/>
            <person name="Kim D."/>
            <person name="Ryu S."/>
            <person name="Kim W."/>
        </authorList>
    </citation>
    <scope>NUCLEOTIDE SEQUENCE [LARGE SCALE GENOMIC DNA]</scope>
    <source>
        <tissue evidence="1">Muscle</tissue>
    </source>
</reference>
<comment type="caution">
    <text evidence="1">The sequence shown here is derived from an EMBL/GenBank/DDBJ whole genome shotgun (WGS) entry which is preliminary data.</text>
</comment>
<accession>A0A5B7E7S3</accession>
<dbReference type="AlphaFoldDB" id="A0A5B7E7S3"/>
<proteinExistence type="predicted"/>